<sequence>MAEWGVAAALGTALLAALWWIYFSTTASYGARVLAASGTDRRAALAQDAYALLRTCR</sequence>
<evidence type="ECO:0000313" key="2">
    <source>
        <dbReference type="Proteomes" id="UP000477779"/>
    </source>
</evidence>
<comment type="caution">
    <text evidence="1">The sequence shown here is derived from an EMBL/GenBank/DDBJ whole genome shotgun (WGS) entry which is preliminary data.</text>
</comment>
<gene>
    <name evidence="1" type="ORF">G3561_10335</name>
</gene>
<reference evidence="1 2" key="1">
    <citation type="submission" date="2020-02" db="EMBL/GenBank/DDBJ databases">
        <title>WGS of Micromonospora spp. isolated from hot spring.</title>
        <authorList>
            <person name="Thawai C."/>
        </authorList>
    </citation>
    <scope>NUCLEOTIDE SEQUENCE [LARGE SCALE GENOMIC DNA]</scope>
    <source>
        <strain evidence="1 2">TMS7</strain>
    </source>
</reference>
<organism evidence="1 2">
    <name type="scientific">Micromonospora terminaliae</name>
    <dbReference type="NCBI Taxonomy" id="1914461"/>
    <lineage>
        <taxon>Bacteria</taxon>
        <taxon>Bacillati</taxon>
        <taxon>Actinomycetota</taxon>
        <taxon>Actinomycetes</taxon>
        <taxon>Micromonosporales</taxon>
        <taxon>Micromonosporaceae</taxon>
        <taxon>Micromonospora</taxon>
    </lineage>
</organism>
<proteinExistence type="predicted"/>
<dbReference type="AlphaFoldDB" id="A0AAJ2ZDF4"/>
<dbReference type="EMBL" id="JAAHBZ010000003">
    <property type="protein sequence ID" value="NES27952.1"/>
    <property type="molecule type" value="Genomic_DNA"/>
</dbReference>
<dbReference type="Proteomes" id="UP000477779">
    <property type="component" value="Unassembled WGS sequence"/>
</dbReference>
<protein>
    <submittedName>
        <fullName evidence="1">Uncharacterized protein</fullName>
    </submittedName>
</protein>
<evidence type="ECO:0000313" key="1">
    <source>
        <dbReference type="EMBL" id="NES27952.1"/>
    </source>
</evidence>
<name>A0AAJ2ZDF4_9ACTN</name>
<accession>A0AAJ2ZDF4</accession>
<dbReference type="RefSeq" id="WP_154226634.1">
    <property type="nucleotide sequence ID" value="NZ_CP045309.1"/>
</dbReference>